<dbReference type="InterPro" id="IPR022045">
    <property type="entry name" value="TcdB_toxin_mid/N"/>
</dbReference>
<evidence type="ECO:0000256" key="4">
    <source>
        <dbReference type="ARBA" id="ARBA00023026"/>
    </source>
</evidence>
<dbReference type="InterPro" id="IPR050708">
    <property type="entry name" value="T6SS_VgrG/RHS"/>
</dbReference>
<dbReference type="NCBIfam" id="TIGR03696">
    <property type="entry name" value="Rhs_assc_core"/>
    <property type="match status" value="1"/>
</dbReference>
<dbReference type="Proteomes" id="UP001379533">
    <property type="component" value="Chromosome"/>
</dbReference>
<dbReference type="SUPFAM" id="SSF69318">
    <property type="entry name" value="Integrin alpha N-terminal domain"/>
    <property type="match status" value="1"/>
</dbReference>
<dbReference type="EMBL" id="CP089982">
    <property type="protein sequence ID" value="WXA93892.1"/>
    <property type="molecule type" value="Genomic_DNA"/>
</dbReference>
<name>A0ABZ2K981_9BACT</name>
<organism evidence="9 10">
    <name type="scientific">Pendulispora brunnea</name>
    <dbReference type="NCBI Taxonomy" id="2905690"/>
    <lineage>
        <taxon>Bacteria</taxon>
        <taxon>Pseudomonadati</taxon>
        <taxon>Myxococcota</taxon>
        <taxon>Myxococcia</taxon>
        <taxon>Myxococcales</taxon>
        <taxon>Sorangiineae</taxon>
        <taxon>Pendulisporaceae</taxon>
        <taxon>Pendulispora</taxon>
    </lineage>
</organism>
<sequence>MNRARWERSVFAPALSGILSVLLVLGGPFEALARAAAMQRTASPPIEDEDPREKGPTPAPNVHKSVAARDVGVPETPSGAHLATEVLPVPLLPTYVVRMSQGLSGDPWTLFDGRSDTAIEAAAGAPVRVEVQLQEPTKLAALSLLGPADGAISVFAQGEGFELRPLAGLSNVPVRAAAGTWTRIATTESTPVKRLVIEWAGKTSRGPGEIGLWGFASPRRGVADAELADQILSGVALGAMAVRATPNEGRVARVTLGTSAANQPAVFHAMLDADPRSLTRAFLVYELAGLGHWTEAVRQINGASIQGGNRVAATNASSVMGDGGLQVEEIAPSALHQGDNEIRFLPLPGLNALDYGVRHLRIVGVPLGRVVENPPGASEGKERRIALESPSHVHDLVFELGKQTDRHLLVRAAGIGAKSAPVRIDLKGLEAGWHRVDAGRLPVTNSLSVMLEGTKARGVLPVEDDHRVVSAVAVTVSAVPRQGDGARIAVSYPLHGECVGHKAYVRGFVTANAGDRLAAFAVNGQKAESLGDDASFSAAVPEPDFFVGRSWDVSLQATMASGRVLQRSVRVGPCLDPAKKSDASLVEDDGAPFGEVVRAGEARTIAFGGAKLDIPAGAVDKDVRITVRPLVPAQVPAMSRGMANVSPDGRAFRFGPHGLKFKKPVTITLPYDRASLGEAMHERHIFSFYYDEPLGKWQRIGRVGGAENGELSGLTEHFTDFVNATLAMPDAPGPASFNPNEMKGISVGSPSAAIELIAPPQGNSSGSATLSYPVEVPPGRGGIEPHLAFTYNSAKTNGWLGAGWDLSVSSIEIDTRFGAASYGEVQGLKDTYAIDGDELTPVLGSETLYRRRVEGRFERIERLVEAPCVTGWKVTDRAGTVFTYGSDASAVLADPNQACHVFRWGLREVKDTFGNVMRVTYAKDIDVTRDANGNPAGDRFAQLYPERIDYTANDGGGLVAPYRVLFVRDAAGSRPDIMSSGRGGFLERTRHRLDHVDVLYQSKIIRRYQLAYEASSQEHFFKSLLHSIEVRGLDSRTQLDEHVFDYTAMHTTGGQIDAFDTPKSWGTTSTGDPLSHVNDWNAGLSGNVGIGFTGIFKATVGGGAHGGAQATHRMLLDWNGDGMPDLLSDGSGGSFNFLRPGLSTSQPSNSHLYDQPLLGLESLGRTSNLGWSAKGSIKLFEAVGGSASYTRTSSEDGTILADANGDGFIDVVRIDEGVVKYFPGDGAGHFGAPTSLSEPVRPVSSRGSIDASLQKQAATTGFHRVAPLVQWLAPFDGTVLFTGAIQKLHAGGNGLVATVFHNGNQVWSRFIAANDLNACVPSGSNACGGGISIPVAAGDRIYTELNPFHDPSGPDTQLAQESQLNDTAWNPTITYDVAAGVRELKQPDGSYIYRYEYAADHRVAGQTKVTWTAPFDTHAQLGAMFAKESTPIGVHASILLIDTFGHDKEIFGQDFGAEAAPAPVPIILDDADLKEGDRIAFRVSPINPNGPAASAVSFDPQRIHWAPYVTHRTYCKVDAQDHRVCGPVSCTTPDPGSPQVVCKMQNDPDPNATIPIELISQPAQVFFPYGQTLPNKPLEAYVVPTTGDVVIEGTLKLPAPGFAAVLVQGVNQLYSSTLITDTTSILHVTVPGAHAGDPLFINIYGDPSLANGVFGNVTANGSAMPVNTRWYDGTQELPDPITGLPAHPMGGGYHRWYTGFYNGDLPFDEFKITFPYNNKGELRQVPPSFDLPIPNRIDTSSGVPTFAWDGPGSAYIAAGVQNPTRAGSVGAVNGIGGVGSLRAATTWDLRLEADFGFGGIAFNEGATSSDHDFFDFNGDHYADAVSHGGLVQLSNGRTFFATVPVPQLPSLDSLHQSRHAAISAHAGLDVQLVNSTSSDGKSKKRFMAGFSKGVDYGYTSGLVDWVDVNSDGLPDAVTRNPDASDSNQFRVRLNYGYRLGNEIPWTTGQWQQRDVGPSGGGFEGAGHSITKSAVDFLVDKFSIDIGVDSVRLQDSGSKSTGIGVGGGGGSAGIGGGAGWTYNVTRTLVDLVDVTGDGLPDQIMRKPGETGVLRVHQNLGDKFDPNEVLWKVPDWGIPMDGDYNFLGGLDDALEMRRAKTYSYNFKVEVCFFICIGVEGYYADGSSSAHTAMTDIDGDGRVDMVYKNGNNVLVKRNLIGAVNLLSAVHRPLGSNIALEYEREGNLVLLNRPNGLPKIDEPTNKYVLTKVDVDDGRGNHYARTIHYEPSGIYDRIERDDFGFANVSTTLEDGSVDEIEYLNRDFYRKGFVVRASTRDSSGALYTSNQFVYDDPANVSAPPREGSFFPKELSRISYWYEGTTSDLSQPRKAASEERVWDDNGNVTDLKVFAEDGPEDDVLYHVDYDPALAAQGIFRSSAVTAKDHSGSILRNRQASYYATGALKTLTNVVIGGKDPATGSPYTGDPATNPTWQFRYDPYGNLQETTDPRGYKLTYAYDDVARTYRTSILDSFGYISSSVPNYYFGTVEWTNDVNKQSNHFVFDDFGRLSAVYGPNDIGSNEPTISFGYSYQGNASALPAYAITAHKDVLHPGDPLVTATFIDGLDRVIQTKKDIEKDTGAGTAVGMIVSGALQFDARGRVVQQGQPIFDTSDAANFVLAPMKNPTLFTYDVLGRTRSTQTPDGALSTTTYGFGTLDGVTRLTTTVRDPNVNAAGGLPGSAMTTYRDVRGLVLAVEESNRLAGGAPTPLVTRYAYNPVEELVRVTDAKGNVTTADYDTVGRMVSLTSPDSGRTDLSFDLSGNLGSKQTAKLRGTHEGIRYHYDFNRLKKIEYPYMPAVTYAYGDASQSGDQAGNLAGRVTVETSEAGAKTYRYDRLGNVIEQRWVLNPLQSIPPTETYDRTMSWAYDSFGRVLSMQFPGEEIETVTYGYDRGGNVTSAVGTMPSSGPSGGTITTPYLNFIGYDEFEQRTRLVSGNGITTKYGYDPLTRRLTEVNADYRDPYLVFHELPPRPMQRLRYSYDPVGNVTQMRNDAPFDPDRAMTVAVGTVAQNFTYDDLYQLKTANGVHQEDDPWRTTYGLAFNYDGIGNIVQKAQRVEHETFFRGEWQKDYPLTDVTYTADYTYGGTRPHAPTRIVDTLAGPGEGHDTKTRLIEYDLDGNQAETAYGDPDVRRTLEWDEEDRVKHVVERNNMQLARALYDGAGERAVNLQWLEEETAYFGPNLTLRDGKVPTKHIFAGPSRIASKTGEGPEWVHPSTTVYLHDDRLGSTNYVTSSEQEIVAHQEYFPTGELWVDESNPTVKVGPKYLFTGKELDAATGLYYFGARYYDPRISQWNSPDPILRKYLTGGGPNGGVYSPLNLGLYTYTFNNPVGLVDPTGHAPGDPWYVRTGKGLLGVGIGVVQGVVPFAAAASQPHPDADFEFGRGLGLISGGLYTSVQGGSAGLTGAACTVVTDGACAPVGVPLAAVGSTVAAGGVYNMAQGVKAVQGAIKKAEQAKPEEPSRTQAPPAAKSPQQEIAKGDYRGRYNQSLSQKGKQELPSEWDAHHRIPQDYREHPDFKGFDFDAPENIQGVSSSRNAGFNVHNDITQEWAEFQNGFDARGQTPSRQQIENFANHIDDKYGHTFWEPVK</sequence>
<feature type="region of interest" description="Disordered" evidence="5">
    <location>
        <begin position="40"/>
        <end position="63"/>
    </location>
</feature>
<accession>A0ABZ2K981</accession>
<dbReference type="Pfam" id="PF03534">
    <property type="entry name" value="SpvB"/>
    <property type="match status" value="1"/>
</dbReference>
<dbReference type="Pfam" id="PF00791">
    <property type="entry name" value="ZU5"/>
    <property type="match status" value="1"/>
</dbReference>
<evidence type="ECO:0000259" key="7">
    <source>
        <dbReference type="Pfam" id="PF12256"/>
    </source>
</evidence>
<feature type="domain" description="Insecticide toxin TcdB middle/N-terminal" evidence="7">
    <location>
        <begin position="2128"/>
        <end position="2268"/>
    </location>
</feature>
<dbReference type="PANTHER" id="PTHR32305:SF15">
    <property type="entry name" value="PROTEIN RHSA-RELATED"/>
    <property type="match status" value="1"/>
</dbReference>
<dbReference type="InterPro" id="IPR028994">
    <property type="entry name" value="Integrin_alpha_N"/>
</dbReference>
<keyword evidence="2" id="KW-0964">Secreted</keyword>
<evidence type="ECO:0000256" key="1">
    <source>
        <dbReference type="ARBA" id="ARBA00004613"/>
    </source>
</evidence>
<evidence type="ECO:0000256" key="2">
    <source>
        <dbReference type="ARBA" id="ARBA00022525"/>
    </source>
</evidence>
<evidence type="ECO:0000259" key="8">
    <source>
        <dbReference type="Pfam" id="PF25023"/>
    </source>
</evidence>
<dbReference type="Pfam" id="PF25023">
    <property type="entry name" value="TEN_YD-shell"/>
    <property type="match status" value="1"/>
</dbReference>
<gene>
    <name evidence="9" type="ORF">LZC95_46490</name>
</gene>
<feature type="region of interest" description="Disordered" evidence="5">
    <location>
        <begin position="3446"/>
        <end position="3473"/>
    </location>
</feature>
<evidence type="ECO:0000256" key="5">
    <source>
        <dbReference type="SAM" id="MobiDB-lite"/>
    </source>
</evidence>
<proteinExistence type="predicted"/>
<dbReference type="Gene3D" id="2.180.10.10">
    <property type="entry name" value="RHS repeat-associated core"/>
    <property type="match status" value="2"/>
</dbReference>
<evidence type="ECO:0000313" key="10">
    <source>
        <dbReference type="Proteomes" id="UP001379533"/>
    </source>
</evidence>
<protein>
    <submittedName>
        <fullName evidence="9">Rhs family carbohydrate-binding protein</fullName>
    </submittedName>
</protein>
<dbReference type="Gene3D" id="2.60.220.30">
    <property type="match status" value="1"/>
</dbReference>
<dbReference type="NCBIfam" id="TIGR01643">
    <property type="entry name" value="YD_repeat_2x"/>
    <property type="match status" value="1"/>
</dbReference>
<dbReference type="InterPro" id="IPR022385">
    <property type="entry name" value="Rhs_assc_core"/>
</dbReference>
<keyword evidence="10" id="KW-1185">Reference proteome</keyword>
<evidence type="ECO:0000313" key="9">
    <source>
        <dbReference type="EMBL" id="WXA93892.1"/>
    </source>
</evidence>
<feature type="compositionally biased region" description="Basic and acidic residues" evidence="5">
    <location>
        <begin position="3446"/>
        <end position="3456"/>
    </location>
</feature>
<dbReference type="RefSeq" id="WP_394844492.1">
    <property type="nucleotide sequence ID" value="NZ_CP089982.1"/>
</dbReference>
<feature type="domain" description="ZU5" evidence="6">
    <location>
        <begin position="609"/>
        <end position="677"/>
    </location>
</feature>
<evidence type="ECO:0000256" key="3">
    <source>
        <dbReference type="ARBA" id="ARBA00022737"/>
    </source>
</evidence>
<keyword evidence="3" id="KW-0677">Repeat</keyword>
<keyword evidence="4" id="KW-0843">Virulence</keyword>
<dbReference type="InterPro" id="IPR003284">
    <property type="entry name" value="Sal_SpvB"/>
</dbReference>
<dbReference type="InterPro" id="IPR000906">
    <property type="entry name" value="ZU5_dom"/>
</dbReference>
<dbReference type="InterPro" id="IPR056823">
    <property type="entry name" value="TEN-like_YD-shell"/>
</dbReference>
<dbReference type="InterPro" id="IPR006530">
    <property type="entry name" value="YD"/>
</dbReference>
<reference evidence="9 10" key="1">
    <citation type="submission" date="2021-12" db="EMBL/GenBank/DDBJ databases">
        <title>Discovery of the Pendulisporaceae a myxobacterial family with distinct sporulation behavior and unique specialized metabolism.</title>
        <authorList>
            <person name="Garcia R."/>
            <person name="Popoff A."/>
            <person name="Bader C.D."/>
            <person name="Loehr J."/>
            <person name="Walesch S."/>
            <person name="Walt C."/>
            <person name="Boldt J."/>
            <person name="Bunk B."/>
            <person name="Haeckl F.J.F.P.J."/>
            <person name="Gunesch A.P."/>
            <person name="Birkelbach J."/>
            <person name="Nuebel U."/>
            <person name="Pietschmann T."/>
            <person name="Bach T."/>
            <person name="Mueller R."/>
        </authorList>
    </citation>
    <scope>NUCLEOTIDE SEQUENCE [LARGE SCALE GENOMIC DNA]</scope>
    <source>
        <strain evidence="9 10">MSr12523</strain>
    </source>
</reference>
<dbReference type="PANTHER" id="PTHR32305">
    <property type="match status" value="1"/>
</dbReference>
<feature type="domain" description="Teneurin-like YD-shell" evidence="8">
    <location>
        <begin position="3214"/>
        <end position="3325"/>
    </location>
</feature>
<dbReference type="Pfam" id="PF12256">
    <property type="entry name" value="TcdB_toxin_midN"/>
    <property type="match status" value="1"/>
</dbReference>
<evidence type="ECO:0000259" key="6">
    <source>
        <dbReference type="Pfam" id="PF00791"/>
    </source>
</evidence>
<comment type="subcellular location">
    <subcellularLocation>
        <location evidence="1">Secreted</location>
    </subcellularLocation>
</comment>